<dbReference type="Pfam" id="PF00392">
    <property type="entry name" value="GntR"/>
    <property type="match status" value="1"/>
</dbReference>
<dbReference type="PANTHER" id="PTHR43537:SF24">
    <property type="entry name" value="GLUCONATE OPERON TRANSCRIPTIONAL REPRESSOR"/>
    <property type="match status" value="1"/>
</dbReference>
<proteinExistence type="predicted"/>
<dbReference type="InterPro" id="IPR000524">
    <property type="entry name" value="Tscrpt_reg_HTH_GntR"/>
</dbReference>
<dbReference type="Proteomes" id="UP000318405">
    <property type="component" value="Unassembled WGS sequence"/>
</dbReference>
<keyword evidence="1" id="KW-0805">Transcription regulation</keyword>
<evidence type="ECO:0000313" key="6">
    <source>
        <dbReference type="EMBL" id="TSH92056.1"/>
    </source>
</evidence>
<dbReference type="AlphaFoldDB" id="A0A556AGP0"/>
<dbReference type="InterPro" id="IPR008920">
    <property type="entry name" value="TF_FadR/GntR_C"/>
</dbReference>
<dbReference type="InterPro" id="IPR011711">
    <property type="entry name" value="GntR_C"/>
</dbReference>
<name>A0A556AGP0_9BURK</name>
<organism evidence="6 7">
    <name type="scientific">Verticiella sediminum</name>
    <dbReference type="NCBI Taxonomy" id="1247510"/>
    <lineage>
        <taxon>Bacteria</taxon>
        <taxon>Pseudomonadati</taxon>
        <taxon>Pseudomonadota</taxon>
        <taxon>Betaproteobacteria</taxon>
        <taxon>Burkholderiales</taxon>
        <taxon>Alcaligenaceae</taxon>
        <taxon>Verticiella</taxon>
    </lineage>
</organism>
<keyword evidence="2" id="KW-0238">DNA-binding</keyword>
<dbReference type="SUPFAM" id="SSF48008">
    <property type="entry name" value="GntR ligand-binding domain-like"/>
    <property type="match status" value="1"/>
</dbReference>
<comment type="caution">
    <text evidence="6">The sequence shown here is derived from an EMBL/GenBank/DDBJ whole genome shotgun (WGS) entry which is preliminary data.</text>
</comment>
<dbReference type="OrthoDB" id="8066003at2"/>
<feature type="compositionally biased region" description="Low complexity" evidence="4">
    <location>
        <begin position="1"/>
        <end position="17"/>
    </location>
</feature>
<accession>A0A556AGP0</accession>
<feature type="region of interest" description="Disordered" evidence="4">
    <location>
        <begin position="1"/>
        <end position="22"/>
    </location>
</feature>
<keyword evidence="3" id="KW-0804">Transcription</keyword>
<sequence length="230" mass="24484">MPRSLPSAMAASDPADPVNAGRSAADQVFHGILAALEARSLVPGQRLVEADLATQFAVGRNSVREGLQRLVAEGLAEQPPHRSATIRRLSEQETLDVLDVAERMTGLLARSAARGARDPARAPALPAALAALARAHEANDDAAFSDARRQFYRALLRMSANRELARLFPSIQMPIVHAQYRIPGLAALRLADYGRIADAVLRGDAEAADAAGMAHVGRVRAALLARPETP</sequence>
<dbReference type="PROSITE" id="PS50949">
    <property type="entry name" value="HTH_GNTR"/>
    <property type="match status" value="1"/>
</dbReference>
<evidence type="ECO:0000256" key="1">
    <source>
        <dbReference type="ARBA" id="ARBA00023015"/>
    </source>
</evidence>
<feature type="domain" description="HTH gntR-type" evidence="5">
    <location>
        <begin position="22"/>
        <end position="89"/>
    </location>
</feature>
<dbReference type="InterPro" id="IPR036388">
    <property type="entry name" value="WH-like_DNA-bd_sf"/>
</dbReference>
<gene>
    <name evidence="6" type="ORF">FOZ76_17520</name>
</gene>
<dbReference type="Pfam" id="PF07729">
    <property type="entry name" value="FCD"/>
    <property type="match status" value="1"/>
</dbReference>
<dbReference type="Gene3D" id="1.10.10.10">
    <property type="entry name" value="Winged helix-like DNA-binding domain superfamily/Winged helix DNA-binding domain"/>
    <property type="match status" value="1"/>
</dbReference>
<dbReference type="SUPFAM" id="SSF46785">
    <property type="entry name" value="Winged helix' DNA-binding domain"/>
    <property type="match status" value="1"/>
</dbReference>
<dbReference type="PANTHER" id="PTHR43537">
    <property type="entry name" value="TRANSCRIPTIONAL REGULATOR, GNTR FAMILY"/>
    <property type="match status" value="1"/>
</dbReference>
<dbReference type="Gene3D" id="1.20.120.530">
    <property type="entry name" value="GntR ligand-binding domain-like"/>
    <property type="match status" value="1"/>
</dbReference>
<keyword evidence="7" id="KW-1185">Reference proteome</keyword>
<reference evidence="6 7" key="1">
    <citation type="submission" date="2019-07" db="EMBL/GenBank/DDBJ databases">
        <title>Qingshengfaniella alkalisoli gen. nov., sp. nov., isolated from saline soil.</title>
        <authorList>
            <person name="Xu L."/>
            <person name="Huang X.-X."/>
            <person name="Sun J.-Q."/>
        </authorList>
    </citation>
    <scope>NUCLEOTIDE SEQUENCE [LARGE SCALE GENOMIC DNA]</scope>
    <source>
        <strain evidence="6 7">DSM 27279</strain>
    </source>
</reference>
<dbReference type="InterPro" id="IPR036390">
    <property type="entry name" value="WH_DNA-bd_sf"/>
</dbReference>
<dbReference type="SMART" id="SM00895">
    <property type="entry name" value="FCD"/>
    <property type="match status" value="1"/>
</dbReference>
<evidence type="ECO:0000256" key="3">
    <source>
        <dbReference type="ARBA" id="ARBA00023163"/>
    </source>
</evidence>
<evidence type="ECO:0000256" key="2">
    <source>
        <dbReference type="ARBA" id="ARBA00023125"/>
    </source>
</evidence>
<evidence type="ECO:0000313" key="7">
    <source>
        <dbReference type="Proteomes" id="UP000318405"/>
    </source>
</evidence>
<dbReference type="GO" id="GO:0003677">
    <property type="term" value="F:DNA binding"/>
    <property type="evidence" value="ECO:0007669"/>
    <property type="project" value="UniProtKB-KW"/>
</dbReference>
<protein>
    <submittedName>
        <fullName evidence="6">GntR family transcriptional regulator</fullName>
    </submittedName>
</protein>
<evidence type="ECO:0000256" key="4">
    <source>
        <dbReference type="SAM" id="MobiDB-lite"/>
    </source>
</evidence>
<dbReference type="EMBL" id="VLTJ01000031">
    <property type="protein sequence ID" value="TSH92056.1"/>
    <property type="molecule type" value="Genomic_DNA"/>
</dbReference>
<dbReference type="GO" id="GO:0003700">
    <property type="term" value="F:DNA-binding transcription factor activity"/>
    <property type="evidence" value="ECO:0007669"/>
    <property type="project" value="InterPro"/>
</dbReference>
<dbReference type="SMART" id="SM00345">
    <property type="entry name" value="HTH_GNTR"/>
    <property type="match status" value="1"/>
</dbReference>
<evidence type="ECO:0000259" key="5">
    <source>
        <dbReference type="PROSITE" id="PS50949"/>
    </source>
</evidence>